<evidence type="ECO:0000313" key="1">
    <source>
        <dbReference type="EMBL" id="QCE10904.1"/>
    </source>
</evidence>
<gene>
    <name evidence="1" type="ORF">DEO72_LG10g2137</name>
</gene>
<protein>
    <submittedName>
        <fullName evidence="1">A1 cistron-splicing factor AAR2</fullName>
    </submittedName>
</protein>
<name>A0A4D6NDT4_VIGUN</name>
<evidence type="ECO:0000313" key="2">
    <source>
        <dbReference type="Proteomes" id="UP000501690"/>
    </source>
</evidence>
<sequence length="69" mass="8012">MHREGRSRPNSSQIQETLLYTWTRKFKQLLESSLGWEFQLGSAVDGIYFEENDEYAPVVEMLDDEALVG</sequence>
<accession>A0A4D6NDT4</accession>
<reference evidence="1 2" key="1">
    <citation type="submission" date="2019-04" db="EMBL/GenBank/DDBJ databases">
        <title>An improved genome assembly and genetic linkage map for asparagus bean, Vigna unguiculata ssp. sesquipedialis.</title>
        <authorList>
            <person name="Xia Q."/>
            <person name="Zhang R."/>
            <person name="Dong Y."/>
        </authorList>
    </citation>
    <scope>NUCLEOTIDE SEQUENCE [LARGE SCALE GENOMIC DNA]</scope>
    <source>
        <tissue evidence="1">Leaf</tissue>
    </source>
</reference>
<keyword evidence="2" id="KW-1185">Reference proteome</keyword>
<dbReference type="Proteomes" id="UP000501690">
    <property type="component" value="Linkage Group LG10"/>
</dbReference>
<dbReference type="EMBL" id="CP039354">
    <property type="protein sequence ID" value="QCE10904.1"/>
    <property type="molecule type" value="Genomic_DNA"/>
</dbReference>
<proteinExistence type="predicted"/>
<dbReference type="AlphaFoldDB" id="A0A4D6NDT4"/>
<organism evidence="1 2">
    <name type="scientific">Vigna unguiculata</name>
    <name type="common">Cowpea</name>
    <dbReference type="NCBI Taxonomy" id="3917"/>
    <lineage>
        <taxon>Eukaryota</taxon>
        <taxon>Viridiplantae</taxon>
        <taxon>Streptophyta</taxon>
        <taxon>Embryophyta</taxon>
        <taxon>Tracheophyta</taxon>
        <taxon>Spermatophyta</taxon>
        <taxon>Magnoliopsida</taxon>
        <taxon>eudicotyledons</taxon>
        <taxon>Gunneridae</taxon>
        <taxon>Pentapetalae</taxon>
        <taxon>rosids</taxon>
        <taxon>fabids</taxon>
        <taxon>Fabales</taxon>
        <taxon>Fabaceae</taxon>
        <taxon>Papilionoideae</taxon>
        <taxon>50 kb inversion clade</taxon>
        <taxon>NPAAA clade</taxon>
        <taxon>indigoferoid/millettioid clade</taxon>
        <taxon>Phaseoleae</taxon>
        <taxon>Vigna</taxon>
    </lineage>
</organism>